<comment type="caution">
    <text evidence="4">The sequence shown here is derived from an EMBL/GenBank/DDBJ whole genome shotgun (WGS) entry which is preliminary data.</text>
</comment>
<evidence type="ECO:0000256" key="2">
    <source>
        <dbReference type="SAM" id="MobiDB-lite"/>
    </source>
</evidence>
<evidence type="ECO:0000313" key="4">
    <source>
        <dbReference type="EMBL" id="NYD31035.1"/>
    </source>
</evidence>
<accession>A0A852RIU3</accession>
<evidence type="ECO:0000313" key="5">
    <source>
        <dbReference type="Proteomes" id="UP000582231"/>
    </source>
</evidence>
<dbReference type="EC" id="3.4.22.70" evidence="4"/>
<name>A0A852RIU3_9ACTN</name>
<dbReference type="Gene3D" id="2.40.260.10">
    <property type="entry name" value="Sortase"/>
    <property type="match status" value="1"/>
</dbReference>
<keyword evidence="5" id="KW-1185">Reference proteome</keyword>
<dbReference type="AlphaFoldDB" id="A0A852RIU3"/>
<gene>
    <name evidence="4" type="ORF">BJ958_002581</name>
</gene>
<keyword evidence="3" id="KW-1133">Transmembrane helix</keyword>
<organism evidence="4 5">
    <name type="scientific">Nocardioides kongjuensis</name>
    <dbReference type="NCBI Taxonomy" id="349522"/>
    <lineage>
        <taxon>Bacteria</taxon>
        <taxon>Bacillati</taxon>
        <taxon>Actinomycetota</taxon>
        <taxon>Actinomycetes</taxon>
        <taxon>Propionibacteriales</taxon>
        <taxon>Nocardioidaceae</taxon>
        <taxon>Nocardioides</taxon>
    </lineage>
</organism>
<dbReference type="CDD" id="cd05830">
    <property type="entry name" value="Sortase_E"/>
    <property type="match status" value="1"/>
</dbReference>
<feature type="transmembrane region" description="Helical" evidence="3">
    <location>
        <begin position="254"/>
        <end position="276"/>
    </location>
</feature>
<dbReference type="EMBL" id="JACCBF010000001">
    <property type="protein sequence ID" value="NYD31035.1"/>
    <property type="molecule type" value="Genomic_DNA"/>
</dbReference>
<dbReference type="RefSeq" id="WP_179727204.1">
    <property type="nucleotide sequence ID" value="NZ_BAABEF010000001.1"/>
</dbReference>
<feature type="transmembrane region" description="Helical" evidence="3">
    <location>
        <begin position="282"/>
        <end position="300"/>
    </location>
</feature>
<keyword evidence="3" id="KW-0812">Transmembrane</keyword>
<feature type="region of interest" description="Disordered" evidence="2">
    <location>
        <begin position="1"/>
        <end position="39"/>
    </location>
</feature>
<dbReference type="GO" id="GO:0016787">
    <property type="term" value="F:hydrolase activity"/>
    <property type="evidence" value="ECO:0007669"/>
    <property type="project" value="UniProtKB-KW"/>
</dbReference>
<dbReference type="InterPro" id="IPR005754">
    <property type="entry name" value="Sortase"/>
</dbReference>
<proteinExistence type="predicted"/>
<dbReference type="Pfam" id="PF04203">
    <property type="entry name" value="Sortase"/>
    <property type="match status" value="1"/>
</dbReference>
<sequence>MTMTAPPTAGTEEATEEAIEEGGRRRRTPAPAPPPSESGLLVSSTLTVVSLLCLWLVLHLLFLGAVSHDRAQSLLHRELRSELAGATAPVGPVAEPGAPVALLSIPAIGVEEVVVEGTAAGDLFAGPGHRRDTVLPGQVGASTVYGRSTTYGAPFRDLGRLAAGDLVKVTMAQGEVGFRVLDVRRDGDPLPRPAAQGAARLTLVTAAGDGRFARMMPGSTVYVDAEAAEGLPAPGGLSPSVPESEEAMKAGTEALPLLTLWLALLVGLVVATQLARQRWSRVQVWVVACAPLLALSWLTTDTAMRLLPNLI</sequence>
<dbReference type="InterPro" id="IPR023365">
    <property type="entry name" value="Sortase_dom-sf"/>
</dbReference>
<feature type="transmembrane region" description="Helical" evidence="3">
    <location>
        <begin position="40"/>
        <end position="66"/>
    </location>
</feature>
<keyword evidence="3" id="KW-0472">Membrane</keyword>
<dbReference type="InterPro" id="IPR042003">
    <property type="entry name" value="Sortase_E"/>
</dbReference>
<dbReference type="SUPFAM" id="SSF63817">
    <property type="entry name" value="Sortase"/>
    <property type="match status" value="1"/>
</dbReference>
<reference evidence="4 5" key="1">
    <citation type="submission" date="2020-07" db="EMBL/GenBank/DDBJ databases">
        <title>Sequencing the genomes of 1000 actinobacteria strains.</title>
        <authorList>
            <person name="Klenk H.-P."/>
        </authorList>
    </citation>
    <scope>NUCLEOTIDE SEQUENCE [LARGE SCALE GENOMIC DNA]</scope>
    <source>
        <strain evidence="4 5">DSM 19082</strain>
    </source>
</reference>
<evidence type="ECO:0000256" key="3">
    <source>
        <dbReference type="SAM" id="Phobius"/>
    </source>
</evidence>
<dbReference type="Proteomes" id="UP000582231">
    <property type="component" value="Unassembled WGS sequence"/>
</dbReference>
<feature type="compositionally biased region" description="Low complexity" evidence="2">
    <location>
        <begin position="1"/>
        <end position="12"/>
    </location>
</feature>
<evidence type="ECO:0000256" key="1">
    <source>
        <dbReference type="ARBA" id="ARBA00022801"/>
    </source>
</evidence>
<protein>
    <submittedName>
        <fullName evidence="4">Sortase A</fullName>
        <ecNumber evidence="4">3.4.22.70</ecNumber>
    </submittedName>
</protein>
<keyword evidence="1 4" id="KW-0378">Hydrolase</keyword>